<evidence type="ECO:0000256" key="10">
    <source>
        <dbReference type="ARBA" id="ARBA00022917"/>
    </source>
</evidence>
<dbReference type="HOGENOM" id="CLU_025086_0_1_9"/>
<accession>D9SN34</accession>
<evidence type="ECO:0000256" key="12">
    <source>
        <dbReference type="ARBA" id="ARBA00049255"/>
    </source>
</evidence>
<dbReference type="GO" id="GO:0000287">
    <property type="term" value="F:magnesium ion binding"/>
    <property type="evidence" value="ECO:0007669"/>
    <property type="project" value="UniProtKB-UniRule"/>
</dbReference>
<dbReference type="AlphaFoldDB" id="D9SN34"/>
<dbReference type="GO" id="GO:0016740">
    <property type="term" value="F:transferase activity"/>
    <property type="evidence" value="ECO:0007669"/>
    <property type="project" value="UniProtKB-ARBA"/>
</dbReference>
<feature type="binding site" evidence="13">
    <location>
        <position position="254"/>
    </location>
    <ligand>
        <name>Mg(2+)</name>
        <dbReference type="ChEBI" id="CHEBI:18420"/>
        <note>shared with beta subunit</note>
    </ligand>
</feature>
<dbReference type="Pfam" id="PF01409">
    <property type="entry name" value="tRNA-synt_2d"/>
    <property type="match status" value="1"/>
</dbReference>
<comment type="similarity">
    <text evidence="2 13">Belongs to the class-II aminoacyl-tRNA synthetase family. Phe-tRNA synthetase alpha subunit type 1 subfamily.</text>
</comment>
<comment type="cofactor">
    <cofactor evidence="13">
        <name>Mg(2+)</name>
        <dbReference type="ChEBI" id="CHEBI:18420"/>
    </cofactor>
    <text evidence="13">Binds 2 magnesium ions per tetramer.</text>
</comment>
<keyword evidence="16" id="KW-1185">Reference proteome</keyword>
<keyword evidence="9 13" id="KW-0460">Magnesium</keyword>
<evidence type="ECO:0000313" key="15">
    <source>
        <dbReference type="EMBL" id="ADL51900.1"/>
    </source>
</evidence>
<dbReference type="InterPro" id="IPR010978">
    <property type="entry name" value="tRNA-bd_arm"/>
</dbReference>
<dbReference type="PANTHER" id="PTHR11538">
    <property type="entry name" value="PHENYLALANYL-TRNA SYNTHETASE"/>
    <property type="match status" value="1"/>
</dbReference>
<dbReference type="EMBL" id="CP002160">
    <property type="protein sequence ID" value="ADL51900.1"/>
    <property type="molecule type" value="Genomic_DNA"/>
</dbReference>
<evidence type="ECO:0000256" key="5">
    <source>
        <dbReference type="ARBA" id="ARBA00022598"/>
    </source>
</evidence>
<dbReference type="FunFam" id="3.30.930.10:FF:000003">
    <property type="entry name" value="Phenylalanine--tRNA ligase alpha subunit"/>
    <property type="match status" value="1"/>
</dbReference>
<evidence type="ECO:0000256" key="2">
    <source>
        <dbReference type="ARBA" id="ARBA00010207"/>
    </source>
</evidence>
<dbReference type="InterPro" id="IPR045864">
    <property type="entry name" value="aa-tRNA-synth_II/BPL/LPL"/>
</dbReference>
<keyword evidence="8 13" id="KW-0067">ATP-binding</keyword>
<comment type="subcellular location">
    <subcellularLocation>
        <location evidence="1 13">Cytoplasm</location>
    </subcellularLocation>
</comment>
<feature type="domain" description="Aminoacyl-transfer RNA synthetases class-II family profile" evidence="14">
    <location>
        <begin position="117"/>
        <end position="338"/>
    </location>
</feature>
<keyword evidence="10 13" id="KW-0648">Protein biosynthesis</keyword>
<dbReference type="HAMAP" id="MF_00281">
    <property type="entry name" value="Phe_tRNA_synth_alpha1"/>
    <property type="match status" value="1"/>
</dbReference>
<dbReference type="SUPFAM" id="SSF46589">
    <property type="entry name" value="tRNA-binding arm"/>
    <property type="match status" value="1"/>
</dbReference>
<dbReference type="GO" id="GO:0004826">
    <property type="term" value="F:phenylalanine-tRNA ligase activity"/>
    <property type="evidence" value="ECO:0007669"/>
    <property type="project" value="UniProtKB-UniRule"/>
</dbReference>
<evidence type="ECO:0000259" key="14">
    <source>
        <dbReference type="PROSITE" id="PS50862"/>
    </source>
</evidence>
<dbReference type="InterPro" id="IPR002319">
    <property type="entry name" value="Phenylalanyl-tRNA_Synthase"/>
</dbReference>
<dbReference type="GO" id="GO:0140096">
    <property type="term" value="F:catalytic activity, acting on a protein"/>
    <property type="evidence" value="ECO:0007669"/>
    <property type="project" value="UniProtKB-ARBA"/>
</dbReference>
<dbReference type="NCBIfam" id="TIGR00468">
    <property type="entry name" value="pheS"/>
    <property type="match status" value="1"/>
</dbReference>
<dbReference type="InterPro" id="IPR004529">
    <property type="entry name" value="Phe-tRNA-synth_IIc_asu"/>
</dbReference>
<dbReference type="Pfam" id="PF02912">
    <property type="entry name" value="Phe_tRNA-synt_N"/>
    <property type="match status" value="1"/>
</dbReference>
<dbReference type="KEGG" id="ccb:Clocel_2157"/>
<proteinExistence type="inferred from homology"/>
<gene>
    <name evidence="13" type="primary">pheS</name>
    <name evidence="15" type="ordered locus">Clocel_2157</name>
</gene>
<keyword evidence="5 13" id="KW-0436">Ligase</keyword>
<dbReference type="Gene3D" id="3.30.930.10">
    <property type="entry name" value="Bira Bifunctional Protein, Domain 2"/>
    <property type="match status" value="1"/>
</dbReference>
<evidence type="ECO:0000256" key="11">
    <source>
        <dbReference type="ARBA" id="ARBA00023146"/>
    </source>
</evidence>
<evidence type="ECO:0000256" key="1">
    <source>
        <dbReference type="ARBA" id="ARBA00004496"/>
    </source>
</evidence>
<keyword evidence="4 13" id="KW-0963">Cytoplasm</keyword>
<dbReference type="GO" id="GO:0006432">
    <property type="term" value="P:phenylalanyl-tRNA aminoacylation"/>
    <property type="evidence" value="ECO:0007669"/>
    <property type="project" value="UniProtKB-UniRule"/>
</dbReference>
<evidence type="ECO:0000256" key="7">
    <source>
        <dbReference type="ARBA" id="ARBA00022741"/>
    </source>
</evidence>
<sequence>MKNKLEEIKSIAIEELEKVASKEQLEALRVKYLGKKSEFTSILRGMGSVSPEERPIIGKLVNEVKSSIEELIEKAQISIREKETLDKLNNEIIDISMPGKKQTVGSKNPLTLTLNKIEEIFLEMGFTIEEGPEVEKDYYNFEALNIPADHPARGEQDTFYINDKIVLRTQTSPVQIRTMEKYDPPIKMISPGKVYRSDDLDATHSPIFYQVEGLVVDKGITFADLKGTLELFVKKMFGENMKTKFRPHHFPFTEPSAEMDATCFVCGGEGCNVCKGEGWIEILGCGMVHPDVLRNCGIDPNEYSGFAFGFGLDRMVMQKYGLDDIRLLYESDMRFLKQFK</sequence>
<evidence type="ECO:0000256" key="3">
    <source>
        <dbReference type="ARBA" id="ARBA00011209"/>
    </source>
</evidence>
<dbReference type="InterPro" id="IPR006195">
    <property type="entry name" value="aa-tRNA-synth_II"/>
</dbReference>
<dbReference type="PROSITE" id="PS50862">
    <property type="entry name" value="AA_TRNA_LIGASE_II"/>
    <property type="match status" value="1"/>
</dbReference>
<keyword evidence="6 13" id="KW-0479">Metal-binding</keyword>
<evidence type="ECO:0000256" key="9">
    <source>
        <dbReference type="ARBA" id="ARBA00022842"/>
    </source>
</evidence>
<dbReference type="eggNOG" id="COG0016">
    <property type="taxonomic scope" value="Bacteria"/>
</dbReference>
<comment type="catalytic activity">
    <reaction evidence="12 13">
        <text>tRNA(Phe) + L-phenylalanine + ATP = L-phenylalanyl-tRNA(Phe) + AMP + diphosphate + H(+)</text>
        <dbReference type="Rhea" id="RHEA:19413"/>
        <dbReference type="Rhea" id="RHEA-COMP:9668"/>
        <dbReference type="Rhea" id="RHEA-COMP:9699"/>
        <dbReference type="ChEBI" id="CHEBI:15378"/>
        <dbReference type="ChEBI" id="CHEBI:30616"/>
        <dbReference type="ChEBI" id="CHEBI:33019"/>
        <dbReference type="ChEBI" id="CHEBI:58095"/>
        <dbReference type="ChEBI" id="CHEBI:78442"/>
        <dbReference type="ChEBI" id="CHEBI:78531"/>
        <dbReference type="ChEBI" id="CHEBI:456215"/>
        <dbReference type="EC" id="6.1.1.20"/>
    </reaction>
</comment>
<dbReference type="GO" id="GO:0005737">
    <property type="term" value="C:cytoplasm"/>
    <property type="evidence" value="ECO:0007669"/>
    <property type="project" value="UniProtKB-SubCell"/>
</dbReference>
<name>D9SN34_CLOC7</name>
<dbReference type="Proteomes" id="UP000002730">
    <property type="component" value="Chromosome"/>
</dbReference>
<keyword evidence="11 13" id="KW-0030">Aminoacyl-tRNA synthetase</keyword>
<dbReference type="InterPro" id="IPR004188">
    <property type="entry name" value="Phe-tRNA_ligase_II_N"/>
</dbReference>
<dbReference type="CDD" id="cd00496">
    <property type="entry name" value="PheRS_alpha_core"/>
    <property type="match status" value="1"/>
</dbReference>
<dbReference type="EC" id="6.1.1.20" evidence="13"/>
<dbReference type="SUPFAM" id="SSF55681">
    <property type="entry name" value="Class II aaRS and biotin synthetases"/>
    <property type="match status" value="1"/>
</dbReference>
<evidence type="ECO:0000256" key="6">
    <source>
        <dbReference type="ARBA" id="ARBA00022723"/>
    </source>
</evidence>
<evidence type="ECO:0000256" key="4">
    <source>
        <dbReference type="ARBA" id="ARBA00022490"/>
    </source>
</evidence>
<protein>
    <recommendedName>
        <fullName evidence="13">Phenylalanine--tRNA ligase alpha subunit</fullName>
        <ecNumber evidence="13">6.1.1.20</ecNumber>
    </recommendedName>
    <alternativeName>
        <fullName evidence="13">Phenylalanyl-tRNA synthetase alpha subunit</fullName>
        <shortName evidence="13">PheRS</shortName>
    </alternativeName>
</protein>
<evidence type="ECO:0000313" key="16">
    <source>
        <dbReference type="Proteomes" id="UP000002730"/>
    </source>
</evidence>
<dbReference type="STRING" id="573061.Clocel_2157"/>
<dbReference type="OrthoDB" id="9800719at2"/>
<reference evidence="15 16" key="1">
    <citation type="submission" date="2010-08" db="EMBL/GenBank/DDBJ databases">
        <title>Complete sequence of Clostridium cellulovorans 743B.</title>
        <authorList>
            <consortium name="US DOE Joint Genome Institute"/>
            <person name="Lucas S."/>
            <person name="Copeland A."/>
            <person name="Lapidus A."/>
            <person name="Cheng J.-F."/>
            <person name="Bruce D."/>
            <person name="Goodwin L."/>
            <person name="Pitluck S."/>
            <person name="Chertkov O."/>
            <person name="Detter J.C."/>
            <person name="Han C."/>
            <person name="Tapia R."/>
            <person name="Land M."/>
            <person name="Hauser L."/>
            <person name="Chang Y.-J."/>
            <person name="Jeffries C."/>
            <person name="Kyrpides N."/>
            <person name="Ivanova N."/>
            <person name="Mikhailova N."/>
            <person name="Hemme C.L."/>
            <person name="Woyke T."/>
        </authorList>
    </citation>
    <scope>NUCLEOTIDE SEQUENCE [LARGE SCALE GENOMIC DNA]</scope>
    <source>
        <strain evidence="16">ATCC 35296 / DSM 3052 / OCM 3 / 743B</strain>
    </source>
</reference>
<evidence type="ECO:0000256" key="13">
    <source>
        <dbReference type="HAMAP-Rule" id="MF_00281"/>
    </source>
</evidence>
<keyword evidence="7 13" id="KW-0547">Nucleotide-binding</keyword>
<organism evidence="15 16">
    <name type="scientific">Clostridium cellulovorans (strain ATCC 35296 / DSM 3052 / OCM 3 / 743B)</name>
    <dbReference type="NCBI Taxonomy" id="573061"/>
    <lineage>
        <taxon>Bacteria</taxon>
        <taxon>Bacillati</taxon>
        <taxon>Bacillota</taxon>
        <taxon>Clostridia</taxon>
        <taxon>Eubacteriales</taxon>
        <taxon>Clostridiaceae</taxon>
        <taxon>Clostridium</taxon>
    </lineage>
</organism>
<dbReference type="GO" id="GO:0000049">
    <property type="term" value="F:tRNA binding"/>
    <property type="evidence" value="ECO:0007669"/>
    <property type="project" value="InterPro"/>
</dbReference>
<dbReference type="PANTHER" id="PTHR11538:SF41">
    <property type="entry name" value="PHENYLALANINE--TRNA LIGASE, MITOCHONDRIAL"/>
    <property type="match status" value="1"/>
</dbReference>
<dbReference type="RefSeq" id="WP_010076880.1">
    <property type="nucleotide sequence ID" value="NC_014393.1"/>
</dbReference>
<dbReference type="InterPro" id="IPR022911">
    <property type="entry name" value="Phe_tRNA_ligase_alpha1_bac"/>
</dbReference>
<comment type="subunit">
    <text evidence="3 13">Tetramer of two alpha and two beta subunits.</text>
</comment>
<evidence type="ECO:0000256" key="8">
    <source>
        <dbReference type="ARBA" id="ARBA00022840"/>
    </source>
</evidence>
<dbReference type="GO" id="GO:0005524">
    <property type="term" value="F:ATP binding"/>
    <property type="evidence" value="ECO:0007669"/>
    <property type="project" value="UniProtKB-UniRule"/>
</dbReference>